<dbReference type="EMBL" id="PJKA01000013">
    <property type="protein sequence ID" value="PNC17240.1"/>
    <property type="molecule type" value="Genomic_DNA"/>
</dbReference>
<organism evidence="2 3">
    <name type="scientific">Akkermansia muciniphila</name>
    <dbReference type="NCBI Taxonomy" id="239935"/>
    <lineage>
        <taxon>Bacteria</taxon>
        <taxon>Pseudomonadati</taxon>
        <taxon>Verrucomicrobiota</taxon>
        <taxon>Verrucomicrobiia</taxon>
        <taxon>Verrucomicrobiales</taxon>
        <taxon>Akkermansiaceae</taxon>
        <taxon>Akkermansia</taxon>
    </lineage>
</organism>
<protein>
    <submittedName>
        <fullName evidence="2">Uncharacterized protein</fullName>
    </submittedName>
</protein>
<accession>A0A2N8HBJ9</accession>
<comment type="caution">
    <text evidence="2">The sequence shown here is derived from an EMBL/GenBank/DDBJ whole genome shotgun (WGS) entry which is preliminary data.</text>
</comment>
<feature type="transmembrane region" description="Helical" evidence="1">
    <location>
        <begin position="165"/>
        <end position="187"/>
    </location>
</feature>
<evidence type="ECO:0000256" key="1">
    <source>
        <dbReference type="SAM" id="Phobius"/>
    </source>
</evidence>
<evidence type="ECO:0000313" key="3">
    <source>
        <dbReference type="Proteomes" id="UP000236000"/>
    </source>
</evidence>
<dbReference type="AlphaFoldDB" id="A0A2N8HBJ9"/>
<feature type="transmembrane region" description="Helical" evidence="1">
    <location>
        <begin position="236"/>
        <end position="260"/>
    </location>
</feature>
<sequence>MKNWGDWNNLVGLEVPSGEVKRFDMYGHFDGGCGTTWFLCRVDEDWLQGCIHRFGLETTGHIPAVMDDESLERWGAFRKWEKNPNISCWTKMIGGPFLWKDGMRPSRKEDEFHYRVSLFFSPDRKEAILGLDRDFSQKGQEALPLDIAEGGGSWMTAVKKNVPGIFIAAFCFVALGLCVLAPCLLVWLPVWARVRKAPEKTGKGLKFWYYAGTVAASLLLFSCCMLAMSLESSVSGVFTLFLIVLGVVTAPMLIIAQVCLPLEKKGCRPG</sequence>
<evidence type="ECO:0000313" key="2">
    <source>
        <dbReference type="EMBL" id="PNC17240.1"/>
    </source>
</evidence>
<keyword evidence="1" id="KW-1133">Transmembrane helix</keyword>
<reference evidence="2 3" key="1">
    <citation type="journal article" date="2017" name="BMC Genomics">
        <title>Genome sequencing of 39 Akkermansia muciniphila isolates reveals its population structure, genomic and functional diverisity, and global distribution in mammalian gut microbiotas.</title>
        <authorList>
            <person name="Guo X."/>
            <person name="Li S."/>
            <person name="Zhang J."/>
            <person name="Wu F."/>
            <person name="Li X."/>
            <person name="Wu D."/>
            <person name="Zhang M."/>
            <person name="Ou Z."/>
            <person name="Jie Z."/>
            <person name="Yan Q."/>
            <person name="Li P."/>
            <person name="Yi J."/>
            <person name="Peng Y."/>
        </authorList>
    </citation>
    <scope>NUCLEOTIDE SEQUENCE [LARGE SCALE GENOMIC DNA]</scope>
    <source>
        <strain evidence="2 3">GP24</strain>
    </source>
</reference>
<proteinExistence type="predicted"/>
<dbReference type="Proteomes" id="UP000236000">
    <property type="component" value="Unassembled WGS sequence"/>
</dbReference>
<feature type="transmembrane region" description="Helical" evidence="1">
    <location>
        <begin position="207"/>
        <end position="230"/>
    </location>
</feature>
<name>A0A2N8HBJ9_9BACT</name>
<keyword evidence="1" id="KW-0472">Membrane</keyword>
<gene>
    <name evidence="2" type="ORF">CXU22_11515</name>
</gene>
<keyword evidence="1" id="KW-0812">Transmembrane</keyword>